<feature type="domain" description="VTT" evidence="7">
    <location>
        <begin position="53"/>
        <end position="168"/>
    </location>
</feature>
<evidence type="ECO:0000256" key="5">
    <source>
        <dbReference type="ARBA" id="ARBA00023136"/>
    </source>
</evidence>
<dbReference type="InterPro" id="IPR032816">
    <property type="entry name" value="VTT_dom"/>
</dbReference>
<evidence type="ECO:0000313" key="8">
    <source>
        <dbReference type="EMBL" id="SFG84472.1"/>
    </source>
</evidence>
<evidence type="ECO:0000256" key="2">
    <source>
        <dbReference type="ARBA" id="ARBA00022475"/>
    </source>
</evidence>
<comment type="similarity">
    <text evidence="6">Belongs to the TVP38/TMEM64 family.</text>
</comment>
<feature type="transmembrane region" description="Helical" evidence="6">
    <location>
        <begin position="66"/>
        <end position="90"/>
    </location>
</feature>
<evidence type="ECO:0000259" key="7">
    <source>
        <dbReference type="Pfam" id="PF09335"/>
    </source>
</evidence>
<accession>A0A1I2V5G0</accession>
<dbReference type="OrthoDB" id="7348996at2"/>
<protein>
    <recommendedName>
        <fullName evidence="6">TVP38/TMEM64 family membrane protein</fullName>
    </recommendedName>
</protein>
<dbReference type="AlphaFoldDB" id="A0A1I2V5G0"/>
<evidence type="ECO:0000256" key="1">
    <source>
        <dbReference type="ARBA" id="ARBA00004651"/>
    </source>
</evidence>
<evidence type="ECO:0000256" key="6">
    <source>
        <dbReference type="RuleBase" id="RU366058"/>
    </source>
</evidence>
<evidence type="ECO:0000256" key="3">
    <source>
        <dbReference type="ARBA" id="ARBA00022692"/>
    </source>
</evidence>
<gene>
    <name evidence="8" type="ORF">SAMN05216175_11572</name>
</gene>
<dbReference type="PANTHER" id="PTHR12677:SF59">
    <property type="entry name" value="GOLGI APPARATUS MEMBRANE PROTEIN TVP38-RELATED"/>
    <property type="match status" value="1"/>
</dbReference>
<name>A0A1I2V5G0_9GAMM</name>
<dbReference type="GO" id="GO:0005886">
    <property type="term" value="C:plasma membrane"/>
    <property type="evidence" value="ECO:0007669"/>
    <property type="project" value="UniProtKB-SubCell"/>
</dbReference>
<dbReference type="Proteomes" id="UP000198623">
    <property type="component" value="Unassembled WGS sequence"/>
</dbReference>
<evidence type="ECO:0000313" key="9">
    <source>
        <dbReference type="Proteomes" id="UP000198623"/>
    </source>
</evidence>
<organism evidence="8 9">
    <name type="scientific">Neptunomonas qingdaonensis</name>
    <dbReference type="NCBI Taxonomy" id="1045558"/>
    <lineage>
        <taxon>Bacteria</taxon>
        <taxon>Pseudomonadati</taxon>
        <taxon>Pseudomonadota</taxon>
        <taxon>Gammaproteobacteria</taxon>
        <taxon>Oceanospirillales</taxon>
        <taxon>Oceanospirillaceae</taxon>
        <taxon>Neptunomonas</taxon>
    </lineage>
</organism>
<dbReference type="RefSeq" id="WP_090729889.1">
    <property type="nucleotide sequence ID" value="NZ_FOOU01000015.1"/>
</dbReference>
<proteinExistence type="inferred from homology"/>
<dbReference type="EMBL" id="FOOU01000015">
    <property type="protein sequence ID" value="SFG84472.1"/>
    <property type="molecule type" value="Genomic_DNA"/>
</dbReference>
<evidence type="ECO:0000256" key="4">
    <source>
        <dbReference type="ARBA" id="ARBA00022989"/>
    </source>
</evidence>
<feature type="transmembrane region" description="Helical" evidence="6">
    <location>
        <begin position="35"/>
        <end position="54"/>
    </location>
</feature>
<feature type="transmembrane region" description="Helical" evidence="6">
    <location>
        <begin position="179"/>
        <end position="197"/>
    </location>
</feature>
<dbReference type="InterPro" id="IPR015414">
    <property type="entry name" value="TMEM64"/>
</dbReference>
<sequence>MLAVGYLVYAFPPLKYIEPYIDAKALGVWVDQQGFFGMLVFVIFATCTAAVGLPRQLIALIAGYSFGLIEGVLLAISSISFGALLTFWFARFVARPWVRQRFPEAIVKLDSLIVDQPFLKILTIRFLPLGTNMLTNLAAGTTQLPAKLFFSASFLGFLPQSTLFVLGGNGLNINSTGQISLSIFLLLLSSLLGWVIYRKHKQRLAPSLDS</sequence>
<keyword evidence="3 6" id="KW-0812">Transmembrane</keyword>
<dbReference type="STRING" id="1045558.SAMN05216175_11572"/>
<dbReference type="PANTHER" id="PTHR12677">
    <property type="entry name" value="GOLGI APPARATUS MEMBRANE PROTEIN TVP38-RELATED"/>
    <property type="match status" value="1"/>
</dbReference>
<comment type="caution">
    <text evidence="6">Lacks conserved residue(s) required for the propagation of feature annotation.</text>
</comment>
<keyword evidence="2 6" id="KW-1003">Cell membrane</keyword>
<keyword evidence="9" id="KW-1185">Reference proteome</keyword>
<reference evidence="9" key="1">
    <citation type="submission" date="2016-10" db="EMBL/GenBank/DDBJ databases">
        <authorList>
            <person name="Varghese N."/>
            <person name="Submissions S."/>
        </authorList>
    </citation>
    <scope>NUCLEOTIDE SEQUENCE [LARGE SCALE GENOMIC DNA]</scope>
    <source>
        <strain evidence="9">CGMCC 1.10971</strain>
    </source>
</reference>
<dbReference type="Pfam" id="PF09335">
    <property type="entry name" value="VTT_dom"/>
    <property type="match status" value="1"/>
</dbReference>
<feature type="transmembrane region" description="Helical" evidence="6">
    <location>
        <begin position="148"/>
        <end position="167"/>
    </location>
</feature>
<comment type="subcellular location">
    <subcellularLocation>
        <location evidence="1 6">Cell membrane</location>
        <topology evidence="1 6">Multi-pass membrane protein</topology>
    </subcellularLocation>
</comment>
<keyword evidence="5 6" id="KW-0472">Membrane</keyword>
<keyword evidence="4 6" id="KW-1133">Transmembrane helix</keyword>